<dbReference type="InterPro" id="IPR036291">
    <property type="entry name" value="NAD(P)-bd_dom_sf"/>
</dbReference>
<name>A0ABY4WIQ3_9BACL</name>
<dbReference type="Proteomes" id="UP001056500">
    <property type="component" value="Chromosome"/>
</dbReference>
<evidence type="ECO:0000313" key="8">
    <source>
        <dbReference type="EMBL" id="USG64526.1"/>
    </source>
</evidence>
<dbReference type="Gene3D" id="1.10.8.610">
    <property type="entry name" value="SirC, precorrin-2 dehydrogenase, C-terminal helical domain-like"/>
    <property type="match status" value="1"/>
</dbReference>
<dbReference type="InterPro" id="IPR028281">
    <property type="entry name" value="Sirohaem_synthase_central"/>
</dbReference>
<dbReference type="InterPro" id="IPR006367">
    <property type="entry name" value="Sirohaem_synthase_N"/>
</dbReference>
<evidence type="ECO:0000256" key="6">
    <source>
        <dbReference type="ARBA" id="ARBA00047561"/>
    </source>
</evidence>
<dbReference type="InterPro" id="IPR028161">
    <property type="entry name" value="Met8-like"/>
</dbReference>
<dbReference type="NCBIfam" id="TIGR01470">
    <property type="entry name" value="cysG_Nterm"/>
    <property type="match status" value="1"/>
</dbReference>
<evidence type="ECO:0000256" key="2">
    <source>
        <dbReference type="ARBA" id="ARBA00012400"/>
    </source>
</evidence>
<comment type="catalytic activity">
    <reaction evidence="6">
        <text>precorrin-2 + NAD(+) = sirohydrochlorin + NADH + 2 H(+)</text>
        <dbReference type="Rhea" id="RHEA:15613"/>
        <dbReference type="ChEBI" id="CHEBI:15378"/>
        <dbReference type="ChEBI" id="CHEBI:57540"/>
        <dbReference type="ChEBI" id="CHEBI:57945"/>
        <dbReference type="ChEBI" id="CHEBI:58351"/>
        <dbReference type="ChEBI" id="CHEBI:58827"/>
        <dbReference type="EC" id="1.3.1.76"/>
    </reaction>
</comment>
<proteinExistence type="predicted"/>
<gene>
    <name evidence="8" type="ORF">NDK47_20600</name>
</gene>
<dbReference type="PANTHER" id="PTHR35330">
    <property type="entry name" value="SIROHEME BIOSYNTHESIS PROTEIN MET8"/>
    <property type="match status" value="1"/>
</dbReference>
<keyword evidence="4" id="KW-0520">NAD</keyword>
<dbReference type="PANTHER" id="PTHR35330:SF1">
    <property type="entry name" value="SIROHEME BIOSYNTHESIS PROTEIN MET8"/>
    <property type="match status" value="1"/>
</dbReference>
<sequence>MGFYPIMAKLQGKRCLVVGGGQVAERKIGGLLVAGADIVVVSPDCSHAVEEWAKEGSLTLFRRPFVPEDVRDALIVVAATNDPAVNLAVYQACGPHQWVNVVDSPDLCSFTVPSVVERGDLQIAISTGGHNPGLAKKLRRQVETYFGPEYAEYTAFLGAIRSRVLALSLDEKRKRELLTELLDDRFLQWTKTGERERRNLEAERIIEKARQTGT</sequence>
<evidence type="ECO:0000256" key="4">
    <source>
        <dbReference type="ARBA" id="ARBA00023027"/>
    </source>
</evidence>
<keyword evidence="3" id="KW-0560">Oxidoreductase</keyword>
<dbReference type="Pfam" id="PF13241">
    <property type="entry name" value="NAD_binding_7"/>
    <property type="match status" value="1"/>
</dbReference>
<evidence type="ECO:0000256" key="3">
    <source>
        <dbReference type="ARBA" id="ARBA00023002"/>
    </source>
</evidence>
<accession>A0ABY4WIQ3</accession>
<dbReference type="SUPFAM" id="SSF75615">
    <property type="entry name" value="Siroheme synthase middle domains-like"/>
    <property type="match status" value="1"/>
</dbReference>
<dbReference type="SUPFAM" id="SSF51735">
    <property type="entry name" value="NAD(P)-binding Rossmann-fold domains"/>
    <property type="match status" value="1"/>
</dbReference>
<dbReference type="Gene3D" id="3.40.50.720">
    <property type="entry name" value="NAD(P)-binding Rossmann-like Domain"/>
    <property type="match status" value="1"/>
</dbReference>
<organism evidence="8 9">
    <name type="scientific">Brevibacillus ruminantium</name>
    <dbReference type="NCBI Taxonomy" id="2950604"/>
    <lineage>
        <taxon>Bacteria</taxon>
        <taxon>Bacillati</taxon>
        <taxon>Bacillota</taxon>
        <taxon>Bacilli</taxon>
        <taxon>Bacillales</taxon>
        <taxon>Paenibacillaceae</taxon>
        <taxon>Brevibacillus</taxon>
    </lineage>
</organism>
<dbReference type="InterPro" id="IPR042518">
    <property type="entry name" value="SirC_C"/>
</dbReference>
<dbReference type="RefSeq" id="WP_251871638.1">
    <property type="nucleotide sequence ID" value="NZ_CP098755.1"/>
</dbReference>
<dbReference type="EC" id="1.3.1.76" evidence="2"/>
<comment type="pathway">
    <text evidence="1">Porphyrin-containing compound metabolism; siroheme biosynthesis; sirohydrochlorin from precorrin-2: step 1/1.</text>
</comment>
<protein>
    <recommendedName>
        <fullName evidence="2">precorrin-2 dehydrogenase</fullName>
        <ecNumber evidence="2">1.3.1.76</ecNumber>
    </recommendedName>
</protein>
<keyword evidence="5" id="KW-0627">Porphyrin biosynthesis</keyword>
<feature type="domain" description="Siroheme synthase central" evidence="7">
    <location>
        <begin position="118"/>
        <end position="143"/>
    </location>
</feature>
<evidence type="ECO:0000313" key="9">
    <source>
        <dbReference type="Proteomes" id="UP001056500"/>
    </source>
</evidence>
<dbReference type="Pfam" id="PF14824">
    <property type="entry name" value="Sirohm_synth_M"/>
    <property type="match status" value="1"/>
</dbReference>
<reference evidence="8" key="1">
    <citation type="submission" date="2022-06" db="EMBL/GenBank/DDBJ databases">
        <title>Genome sequencing of Brevibacillus sp. BB3-R1.</title>
        <authorList>
            <person name="Heo J."/>
            <person name="Lee D."/>
            <person name="Won M."/>
            <person name="Han B.-H."/>
            <person name="Hong S.-B."/>
            <person name="Kwon S.-W."/>
        </authorList>
    </citation>
    <scope>NUCLEOTIDE SEQUENCE</scope>
    <source>
        <strain evidence="8">BB3-R1</strain>
    </source>
</reference>
<evidence type="ECO:0000259" key="7">
    <source>
        <dbReference type="Pfam" id="PF14824"/>
    </source>
</evidence>
<keyword evidence="9" id="KW-1185">Reference proteome</keyword>
<dbReference type="Pfam" id="PF22440">
    <property type="entry name" value="SirC_C"/>
    <property type="match status" value="1"/>
</dbReference>
<evidence type="ECO:0000256" key="5">
    <source>
        <dbReference type="ARBA" id="ARBA00023244"/>
    </source>
</evidence>
<dbReference type="EMBL" id="CP098755">
    <property type="protein sequence ID" value="USG64526.1"/>
    <property type="molecule type" value="Genomic_DNA"/>
</dbReference>
<evidence type="ECO:0000256" key="1">
    <source>
        <dbReference type="ARBA" id="ARBA00005010"/>
    </source>
</evidence>